<sequence length="1044" mass="114458">MRSKFKWIITLLITLSMQFSFAQEKVIKGVVSDSSGPIPGVNVVVKGTKVGIQTDFDGKFSIQAKTGDVLVFSFVGLEDKSVTVGSSTSLNVKLQSMAKSLDEVVVVAYGKQTAKSIVGAVATIDSEVLLKQQATNVMTALQGSVSGVNIIAAGGMPGENPTIRIRGTGSINASSDPLIILDGAPFNGNLNAISSDQIESMSVLKDASSTALYGSRGANGVILITTKRGKYNTAPKVTLTSTLGVAGNAVPLHKMVGSDRYMQLNWEALKNTNQYVNLQTPATAGANASTALVPRLGYNPYTAATPVDANGNLTTTNKKWDTDWADLMLNNSAVRTEHTLSIAAGGEDTKYYFTTNYLSQEGNVVTSKFDRVTTRLSVDTKVNSWLKSGVTMFFSTSDQNFPSQSGSSYQSAIQFVYTVPSIYPAYRVDESGDLILDGKGQRIFDYGATPGQALNGNRPQLNNENAYGSLYNYKTGYKRENYTANAFLEATLAKDLTFKTTFAYDKYLYDSFVYASNEVGYASNVKGRVTQNRDVTTGINIINALNYKKVFGDHGFAVDLIQEAYQYKYDALGAQGEGFLPGVQVLNGATTPTSASGYIAEDRISSYLGRLSYNFKEKYFVEGSFRRDGSSRFNPDVRWGSFYAVGGSWLISEENFLKDSNAITSLKLRGSYGELGNNQTQDANGNATYFPYQQLFETGYNEGDNTGVVLGGAVDPNLSWEKTASSNVGLDFGFFNNRITGSVDYYDKKSIDLLYNKPVAGSTGNTGILTNVGALRNYGWEFALSTTNVQNSKFMWTTGVNLSFDKNEVAELTQKSFINGTKRWEVGRSLYEYYIQEWAGVDPVDGYGMWYKDILGTDGKPTGEKETTKKYAEASRNYSGESSLPKAIGGLTNFFKYKNVDLNILFNFSYGASVYDSTYASLMEGFESSGRAAHQDVENRWQNPGDITDVPLLLTANNDFNATSTRFLFKNDYIRLKALNFGYNFSASTLEQFHLSKLRLYLQGDNLWTYQSHKGIDPEQSFAGTTNSRSYNQRIMSFGVNIEF</sequence>
<dbReference type="InterPro" id="IPR012910">
    <property type="entry name" value="Plug_dom"/>
</dbReference>
<dbReference type="Gene3D" id="2.60.40.1120">
    <property type="entry name" value="Carboxypeptidase-like, regulatory domain"/>
    <property type="match status" value="1"/>
</dbReference>
<dbReference type="PROSITE" id="PS52016">
    <property type="entry name" value="TONB_DEPENDENT_REC_3"/>
    <property type="match status" value="1"/>
</dbReference>
<evidence type="ECO:0000313" key="10">
    <source>
        <dbReference type="EMBL" id="SDZ98675.1"/>
    </source>
</evidence>
<dbReference type="OrthoDB" id="9768177at2"/>
<proteinExistence type="inferred from homology"/>
<dbReference type="InterPro" id="IPR036942">
    <property type="entry name" value="Beta-barrel_TonB_sf"/>
</dbReference>
<dbReference type="AlphaFoldDB" id="A0A1H3XGX1"/>
<dbReference type="InterPro" id="IPR023996">
    <property type="entry name" value="TonB-dep_OMP_SusC/RagA"/>
</dbReference>
<keyword evidence="5 7" id="KW-0472">Membrane</keyword>
<protein>
    <submittedName>
        <fullName evidence="10">TonB-linked outer membrane protein, SusC/RagA family</fullName>
    </submittedName>
</protein>
<keyword evidence="2 7" id="KW-0813">Transport</keyword>
<dbReference type="RefSeq" id="WP_091084234.1">
    <property type="nucleotide sequence ID" value="NZ_FNRD01000001.1"/>
</dbReference>
<name>A0A1H3XGX1_9FLAO</name>
<keyword evidence="6 7" id="KW-0998">Cell outer membrane</keyword>
<keyword evidence="3 7" id="KW-1134">Transmembrane beta strand</keyword>
<gene>
    <name evidence="10" type="ORF">SAMN05443667_101518</name>
</gene>
<evidence type="ECO:0000256" key="8">
    <source>
        <dbReference type="SAM" id="SignalP"/>
    </source>
</evidence>
<organism evidence="10 11">
    <name type="scientific">Flavobacterium gillisiae</name>
    <dbReference type="NCBI Taxonomy" id="150146"/>
    <lineage>
        <taxon>Bacteria</taxon>
        <taxon>Pseudomonadati</taxon>
        <taxon>Bacteroidota</taxon>
        <taxon>Flavobacteriia</taxon>
        <taxon>Flavobacteriales</taxon>
        <taxon>Flavobacteriaceae</taxon>
        <taxon>Flavobacterium</taxon>
    </lineage>
</organism>
<dbReference type="InterPro" id="IPR008969">
    <property type="entry name" value="CarboxyPept-like_regulatory"/>
</dbReference>
<dbReference type="Pfam" id="PF13715">
    <property type="entry name" value="CarbopepD_reg_2"/>
    <property type="match status" value="1"/>
</dbReference>
<dbReference type="STRING" id="150146.SAMN05443667_101518"/>
<evidence type="ECO:0000256" key="4">
    <source>
        <dbReference type="ARBA" id="ARBA00022692"/>
    </source>
</evidence>
<feature type="signal peptide" evidence="8">
    <location>
        <begin position="1"/>
        <end position="22"/>
    </location>
</feature>
<feature type="domain" description="TonB-dependent receptor plug" evidence="9">
    <location>
        <begin position="115"/>
        <end position="221"/>
    </location>
</feature>
<keyword evidence="11" id="KW-1185">Reference proteome</keyword>
<reference evidence="11" key="1">
    <citation type="submission" date="2016-10" db="EMBL/GenBank/DDBJ databases">
        <authorList>
            <person name="Varghese N."/>
            <person name="Submissions S."/>
        </authorList>
    </citation>
    <scope>NUCLEOTIDE SEQUENCE [LARGE SCALE GENOMIC DNA]</scope>
    <source>
        <strain evidence="11">DSM 22376</strain>
    </source>
</reference>
<evidence type="ECO:0000256" key="1">
    <source>
        <dbReference type="ARBA" id="ARBA00004571"/>
    </source>
</evidence>
<dbReference type="NCBIfam" id="TIGR04057">
    <property type="entry name" value="SusC_RagA_signa"/>
    <property type="match status" value="1"/>
</dbReference>
<accession>A0A1H3XGX1</accession>
<dbReference type="InterPro" id="IPR023997">
    <property type="entry name" value="TonB-dep_OMP_SusC/RagA_CS"/>
</dbReference>
<comment type="subcellular location">
    <subcellularLocation>
        <location evidence="1 7">Cell outer membrane</location>
        <topology evidence="1 7">Multi-pass membrane protein</topology>
    </subcellularLocation>
</comment>
<keyword evidence="4 7" id="KW-0812">Transmembrane</keyword>
<dbReference type="NCBIfam" id="TIGR04056">
    <property type="entry name" value="OMP_RagA_SusC"/>
    <property type="match status" value="1"/>
</dbReference>
<evidence type="ECO:0000256" key="3">
    <source>
        <dbReference type="ARBA" id="ARBA00022452"/>
    </source>
</evidence>
<evidence type="ECO:0000256" key="5">
    <source>
        <dbReference type="ARBA" id="ARBA00023136"/>
    </source>
</evidence>
<dbReference type="Pfam" id="PF07715">
    <property type="entry name" value="Plug"/>
    <property type="match status" value="1"/>
</dbReference>
<evidence type="ECO:0000256" key="2">
    <source>
        <dbReference type="ARBA" id="ARBA00022448"/>
    </source>
</evidence>
<comment type="similarity">
    <text evidence="7">Belongs to the TonB-dependent receptor family.</text>
</comment>
<dbReference type="InterPro" id="IPR039426">
    <property type="entry name" value="TonB-dep_rcpt-like"/>
</dbReference>
<dbReference type="SUPFAM" id="SSF49464">
    <property type="entry name" value="Carboxypeptidase regulatory domain-like"/>
    <property type="match status" value="1"/>
</dbReference>
<dbReference type="Proteomes" id="UP000198951">
    <property type="component" value="Unassembled WGS sequence"/>
</dbReference>
<dbReference type="SUPFAM" id="SSF56935">
    <property type="entry name" value="Porins"/>
    <property type="match status" value="1"/>
</dbReference>
<feature type="chain" id="PRO_5011433586" evidence="8">
    <location>
        <begin position="23"/>
        <end position="1044"/>
    </location>
</feature>
<dbReference type="GO" id="GO:0009279">
    <property type="term" value="C:cell outer membrane"/>
    <property type="evidence" value="ECO:0007669"/>
    <property type="project" value="UniProtKB-SubCell"/>
</dbReference>
<dbReference type="FunFam" id="2.170.130.10:FF:000003">
    <property type="entry name" value="SusC/RagA family TonB-linked outer membrane protein"/>
    <property type="match status" value="1"/>
</dbReference>
<dbReference type="Gene3D" id="2.170.130.10">
    <property type="entry name" value="TonB-dependent receptor, plug domain"/>
    <property type="match status" value="1"/>
</dbReference>
<dbReference type="Gene3D" id="2.40.170.20">
    <property type="entry name" value="TonB-dependent receptor, beta-barrel domain"/>
    <property type="match status" value="1"/>
</dbReference>
<dbReference type="EMBL" id="FNRD01000001">
    <property type="protein sequence ID" value="SDZ98675.1"/>
    <property type="molecule type" value="Genomic_DNA"/>
</dbReference>
<evidence type="ECO:0000256" key="6">
    <source>
        <dbReference type="ARBA" id="ARBA00023237"/>
    </source>
</evidence>
<evidence type="ECO:0000313" key="11">
    <source>
        <dbReference type="Proteomes" id="UP000198951"/>
    </source>
</evidence>
<evidence type="ECO:0000259" key="9">
    <source>
        <dbReference type="Pfam" id="PF07715"/>
    </source>
</evidence>
<keyword evidence="8" id="KW-0732">Signal</keyword>
<dbReference type="InterPro" id="IPR037066">
    <property type="entry name" value="Plug_dom_sf"/>
</dbReference>
<evidence type="ECO:0000256" key="7">
    <source>
        <dbReference type="PROSITE-ProRule" id="PRU01360"/>
    </source>
</evidence>